<evidence type="ECO:0000259" key="9">
    <source>
        <dbReference type="PROSITE" id="PS51085"/>
    </source>
</evidence>
<dbReference type="InterPro" id="IPR050415">
    <property type="entry name" value="MRET"/>
</dbReference>
<dbReference type="CDD" id="cd00207">
    <property type="entry name" value="fer2"/>
    <property type="match status" value="1"/>
</dbReference>
<dbReference type="GO" id="GO:0051537">
    <property type="term" value="F:2 iron, 2 sulfur cluster binding"/>
    <property type="evidence" value="ECO:0007669"/>
    <property type="project" value="UniProtKB-KW"/>
</dbReference>
<dbReference type="SUPFAM" id="SSF54292">
    <property type="entry name" value="2Fe-2S ferredoxin-like"/>
    <property type="match status" value="1"/>
</dbReference>
<evidence type="ECO:0000256" key="6">
    <source>
        <dbReference type="ARBA" id="ARBA00023002"/>
    </source>
</evidence>
<dbReference type="Pfam" id="PF00175">
    <property type="entry name" value="NAD_binding_1"/>
    <property type="match status" value="1"/>
</dbReference>
<dbReference type="Pfam" id="PF00970">
    <property type="entry name" value="FAD_binding_6"/>
    <property type="match status" value="1"/>
</dbReference>
<dbReference type="PROSITE" id="PS00197">
    <property type="entry name" value="2FE2S_FER_1"/>
    <property type="match status" value="1"/>
</dbReference>
<dbReference type="InterPro" id="IPR006058">
    <property type="entry name" value="2Fe2S_fd_BS"/>
</dbReference>
<dbReference type="AlphaFoldDB" id="A0A401U5J9"/>
<gene>
    <name evidence="11" type="ORF">SanaruYs_04060</name>
</gene>
<dbReference type="GO" id="GO:0046872">
    <property type="term" value="F:metal ion binding"/>
    <property type="evidence" value="ECO:0007669"/>
    <property type="project" value="UniProtKB-KW"/>
</dbReference>
<keyword evidence="7" id="KW-0408">Iron</keyword>
<dbReference type="PRINTS" id="PR00410">
    <property type="entry name" value="PHEHYDRXLASE"/>
</dbReference>
<evidence type="ECO:0000256" key="1">
    <source>
        <dbReference type="ARBA" id="ARBA00001974"/>
    </source>
</evidence>
<protein>
    <recommendedName>
        <fullName evidence="13">Ring-1,2-phenylacetyl-CoA epoxidase subunit PaaE</fullName>
    </recommendedName>
</protein>
<comment type="caution">
    <text evidence="11">The sequence shown here is derived from an EMBL/GenBank/DDBJ whole genome shotgun (WGS) entry which is preliminary data.</text>
</comment>
<dbReference type="SUPFAM" id="SSF63380">
    <property type="entry name" value="Riboflavin synthase domain-like"/>
    <property type="match status" value="1"/>
</dbReference>
<proteinExistence type="predicted"/>
<keyword evidence="8" id="KW-0411">Iron-sulfur</keyword>
<keyword evidence="5" id="KW-0274">FAD</keyword>
<keyword evidence="2" id="KW-0285">Flavoprotein</keyword>
<dbReference type="InterPro" id="IPR017927">
    <property type="entry name" value="FAD-bd_FR_type"/>
</dbReference>
<keyword evidence="6" id="KW-0560">Oxidoreductase</keyword>
<evidence type="ECO:0000256" key="8">
    <source>
        <dbReference type="ARBA" id="ARBA00023014"/>
    </source>
</evidence>
<dbReference type="GO" id="GO:0016491">
    <property type="term" value="F:oxidoreductase activity"/>
    <property type="evidence" value="ECO:0007669"/>
    <property type="project" value="UniProtKB-KW"/>
</dbReference>
<dbReference type="OrthoDB" id="9789468at2"/>
<feature type="domain" description="FAD-binding FR-type" evidence="10">
    <location>
        <begin position="1"/>
        <end position="100"/>
    </location>
</feature>
<dbReference type="InterPro" id="IPR036010">
    <property type="entry name" value="2Fe-2S_ferredoxin-like_sf"/>
</dbReference>
<name>A0A401U5J9_9BACT</name>
<dbReference type="InterPro" id="IPR012675">
    <property type="entry name" value="Beta-grasp_dom_sf"/>
</dbReference>
<dbReference type="Gene3D" id="3.40.50.80">
    <property type="entry name" value="Nucleotide-binding domain of ferredoxin-NADP reductase (FNR) module"/>
    <property type="match status" value="1"/>
</dbReference>
<evidence type="ECO:0008006" key="13">
    <source>
        <dbReference type="Google" id="ProtNLM"/>
    </source>
</evidence>
<evidence type="ECO:0000256" key="7">
    <source>
        <dbReference type="ARBA" id="ARBA00023004"/>
    </source>
</evidence>
<evidence type="ECO:0000313" key="12">
    <source>
        <dbReference type="Proteomes" id="UP000288227"/>
    </source>
</evidence>
<evidence type="ECO:0000256" key="4">
    <source>
        <dbReference type="ARBA" id="ARBA00022723"/>
    </source>
</evidence>
<dbReference type="PANTHER" id="PTHR47354">
    <property type="entry name" value="NADH OXIDOREDUCTASE HCR"/>
    <property type="match status" value="1"/>
</dbReference>
<dbReference type="Gene3D" id="2.40.30.10">
    <property type="entry name" value="Translation factors"/>
    <property type="match status" value="1"/>
</dbReference>
<dbReference type="EMBL" id="BHXQ01000001">
    <property type="protein sequence ID" value="GCC50191.1"/>
    <property type="molecule type" value="Genomic_DNA"/>
</dbReference>
<dbReference type="PRINTS" id="PR00371">
    <property type="entry name" value="FPNCR"/>
</dbReference>
<comment type="cofactor">
    <cofactor evidence="1">
        <name>FAD</name>
        <dbReference type="ChEBI" id="CHEBI:57692"/>
    </cofactor>
</comment>
<dbReference type="InterPro" id="IPR001709">
    <property type="entry name" value="Flavoprot_Pyr_Nucl_cyt_Rdtase"/>
</dbReference>
<dbReference type="SUPFAM" id="SSF52343">
    <property type="entry name" value="Ferredoxin reductase-like, C-terminal NADP-linked domain"/>
    <property type="match status" value="1"/>
</dbReference>
<dbReference type="PANTHER" id="PTHR47354:SF8">
    <property type="entry name" value="1,2-PHENYLACETYL-COA EPOXIDASE, SUBUNIT E"/>
    <property type="match status" value="1"/>
</dbReference>
<feature type="domain" description="2Fe-2S ferredoxin-type" evidence="9">
    <location>
        <begin position="252"/>
        <end position="339"/>
    </location>
</feature>
<accession>A0A401U5J9</accession>
<dbReference type="GO" id="GO:0050660">
    <property type="term" value="F:flavin adenine dinucleotide binding"/>
    <property type="evidence" value="ECO:0007669"/>
    <property type="project" value="TreeGrafter"/>
</dbReference>
<sequence>MFELKVKEIREETADTKSFVFENHQKLLYQPGQFLTIIKKGLTEEIRRQYSFSSHPVLDLFPTITVKRINNGEISRWFFDDLKVGDHVLSNGASGLFTLPKQTTQFNTVLLLAAGSGITPLISIIKEVLHFQPYLRLILIYSNHDEKSTVFLTELRELQNKFLERLQIEFLFSDAKNLMRARLGKSVLEELFQIYVEQPSKTLAYVCGPLDYRQMALVTLIAQGIPPTQVFKEVFHTPPARQQTLPPETNRHNVFIQFEGIMHKITTQYPINILQAAKENGIDLPYSCEAGRCGACAATCTKGEVWMQRNEVLTDADLAKGRILTCTGFPINGDVSLQF</sequence>
<keyword evidence="4" id="KW-0479">Metal-binding</keyword>
<keyword evidence="12" id="KW-1185">Reference proteome</keyword>
<organism evidence="11 12">
    <name type="scientific">Chryseotalea sanaruensis</name>
    <dbReference type="NCBI Taxonomy" id="2482724"/>
    <lineage>
        <taxon>Bacteria</taxon>
        <taxon>Pseudomonadati</taxon>
        <taxon>Bacteroidota</taxon>
        <taxon>Cytophagia</taxon>
        <taxon>Cytophagales</taxon>
        <taxon>Chryseotaleaceae</taxon>
        <taxon>Chryseotalea</taxon>
    </lineage>
</organism>
<dbReference type="InterPro" id="IPR017938">
    <property type="entry name" value="Riboflavin_synthase-like_b-brl"/>
</dbReference>
<dbReference type="CDD" id="cd06214">
    <property type="entry name" value="PA_degradation_oxidoreductase_like"/>
    <property type="match status" value="1"/>
</dbReference>
<evidence type="ECO:0000259" key="10">
    <source>
        <dbReference type="PROSITE" id="PS51384"/>
    </source>
</evidence>
<dbReference type="Pfam" id="PF00111">
    <property type="entry name" value="Fer2"/>
    <property type="match status" value="1"/>
</dbReference>
<dbReference type="InterPro" id="IPR008333">
    <property type="entry name" value="Cbr1-like_FAD-bd_dom"/>
</dbReference>
<dbReference type="PROSITE" id="PS51384">
    <property type="entry name" value="FAD_FR"/>
    <property type="match status" value="1"/>
</dbReference>
<reference evidence="11 12" key="1">
    <citation type="submission" date="2018-11" db="EMBL/GenBank/DDBJ databases">
        <title>Chryseotalea sanarue gen. nov., sp., nov., a member of the family Cytophagaceae, isolated from a brackish lake in Hamamatsu Japan.</title>
        <authorList>
            <person name="Maejima Y."/>
            <person name="Iino T."/>
            <person name="Muraguchi Y."/>
            <person name="Fukuda K."/>
            <person name="Ohkuma M."/>
            <person name="Moriuchi R."/>
            <person name="Dohra H."/>
            <person name="Kimbara K."/>
            <person name="Shintani M."/>
        </authorList>
    </citation>
    <scope>NUCLEOTIDE SEQUENCE [LARGE SCALE GENOMIC DNA]</scope>
    <source>
        <strain evidence="11 12">Ys</strain>
    </source>
</reference>
<dbReference type="InterPro" id="IPR001041">
    <property type="entry name" value="2Fe-2S_ferredoxin-type"/>
</dbReference>
<evidence type="ECO:0000256" key="5">
    <source>
        <dbReference type="ARBA" id="ARBA00022827"/>
    </source>
</evidence>
<evidence type="ECO:0000313" key="11">
    <source>
        <dbReference type="EMBL" id="GCC50191.1"/>
    </source>
</evidence>
<dbReference type="Gene3D" id="3.10.20.30">
    <property type="match status" value="1"/>
</dbReference>
<dbReference type="InterPro" id="IPR001433">
    <property type="entry name" value="OxRdtase_FAD/NAD-bd"/>
</dbReference>
<keyword evidence="3" id="KW-0001">2Fe-2S</keyword>
<dbReference type="InterPro" id="IPR039261">
    <property type="entry name" value="FNR_nucleotide-bd"/>
</dbReference>
<evidence type="ECO:0000256" key="3">
    <source>
        <dbReference type="ARBA" id="ARBA00022714"/>
    </source>
</evidence>
<dbReference type="PROSITE" id="PS51085">
    <property type="entry name" value="2FE2S_FER_2"/>
    <property type="match status" value="1"/>
</dbReference>
<dbReference type="Proteomes" id="UP000288227">
    <property type="component" value="Unassembled WGS sequence"/>
</dbReference>
<dbReference type="RefSeq" id="WP_127120840.1">
    <property type="nucleotide sequence ID" value="NZ_BHXQ01000001.1"/>
</dbReference>
<evidence type="ECO:0000256" key="2">
    <source>
        <dbReference type="ARBA" id="ARBA00022630"/>
    </source>
</evidence>